<proteinExistence type="predicted"/>
<dbReference type="PATRIC" id="fig|1581420.6.peg.1720"/>
<dbReference type="STRING" id="1581420.AAW00_08375"/>
<sequence length="129" mass="13307">MNAPQTGFGTGRHSATASATAMRWAALGEAGKVVALLAGVTPEQGGTAMRNFPALIRDCAPWRRRLADNGCVDLAAVMEPGIAALLAINARGADCRPAALALWREFTAAREAMLALLPPSGGLGPRRSA</sequence>
<dbReference type="AlphaFoldDB" id="A0A0G9MU68"/>
<organism evidence="1 2">
    <name type="scientific">Aurantiacibacter luteus</name>
    <dbReference type="NCBI Taxonomy" id="1581420"/>
    <lineage>
        <taxon>Bacteria</taxon>
        <taxon>Pseudomonadati</taxon>
        <taxon>Pseudomonadota</taxon>
        <taxon>Alphaproteobacteria</taxon>
        <taxon>Sphingomonadales</taxon>
        <taxon>Erythrobacteraceae</taxon>
        <taxon>Aurantiacibacter</taxon>
    </lineage>
</organism>
<dbReference type="Proteomes" id="UP000053464">
    <property type="component" value="Unassembled WGS sequence"/>
</dbReference>
<reference evidence="1 2" key="1">
    <citation type="submission" date="2015-04" db="EMBL/GenBank/DDBJ databases">
        <title>The draft genome sequence of Erythrobacter luteus KA37.</title>
        <authorList>
            <person name="Zhuang L."/>
            <person name="Liu Y."/>
            <person name="Shao Z."/>
        </authorList>
    </citation>
    <scope>NUCLEOTIDE SEQUENCE [LARGE SCALE GENOMIC DNA]</scope>
    <source>
        <strain evidence="1 2">KA37</strain>
    </source>
</reference>
<keyword evidence="2" id="KW-1185">Reference proteome</keyword>
<gene>
    <name evidence="1" type="ORF">AAW00_08375</name>
</gene>
<comment type="caution">
    <text evidence="1">The sequence shown here is derived from an EMBL/GenBank/DDBJ whole genome shotgun (WGS) entry which is preliminary data.</text>
</comment>
<protein>
    <submittedName>
        <fullName evidence="1">Uncharacterized protein</fullName>
    </submittedName>
</protein>
<name>A0A0G9MU68_9SPHN</name>
<evidence type="ECO:0000313" key="1">
    <source>
        <dbReference type="EMBL" id="KLE34265.1"/>
    </source>
</evidence>
<dbReference type="EMBL" id="LBHB01000002">
    <property type="protein sequence ID" value="KLE34265.1"/>
    <property type="molecule type" value="Genomic_DNA"/>
</dbReference>
<dbReference type="RefSeq" id="WP_047003913.1">
    <property type="nucleotide sequence ID" value="NZ_LBHB01000002.1"/>
</dbReference>
<evidence type="ECO:0000313" key="2">
    <source>
        <dbReference type="Proteomes" id="UP000053464"/>
    </source>
</evidence>
<accession>A0A0G9MU68</accession>